<dbReference type="EMBL" id="SMBX01000002">
    <property type="protein sequence ID" value="TCV01351.1"/>
    <property type="molecule type" value="Genomic_DNA"/>
</dbReference>
<reference evidence="2 3" key="1">
    <citation type="submission" date="2019-03" db="EMBL/GenBank/DDBJ databases">
        <title>Genomic Encyclopedia of Type Strains, Phase IV (KMG-IV): sequencing the most valuable type-strain genomes for metagenomic binning, comparative biology and taxonomic classification.</title>
        <authorList>
            <person name="Goeker M."/>
        </authorList>
    </citation>
    <scope>NUCLEOTIDE SEQUENCE [LARGE SCALE GENOMIC DNA]</scope>
    <source>
        <strain evidence="2 3">DSM 100048</strain>
    </source>
</reference>
<evidence type="ECO:0000313" key="3">
    <source>
        <dbReference type="Proteomes" id="UP000294692"/>
    </source>
</evidence>
<dbReference type="SUPFAM" id="SSF53474">
    <property type="entry name" value="alpha/beta-Hydrolases"/>
    <property type="match status" value="1"/>
</dbReference>
<dbReference type="Gene3D" id="3.40.50.1820">
    <property type="entry name" value="alpha/beta hydrolase"/>
    <property type="match status" value="1"/>
</dbReference>
<evidence type="ECO:0000259" key="1">
    <source>
        <dbReference type="Pfam" id="PF12697"/>
    </source>
</evidence>
<dbReference type="InterPro" id="IPR029058">
    <property type="entry name" value="AB_hydrolase_fold"/>
</dbReference>
<keyword evidence="3" id="KW-1185">Reference proteome</keyword>
<dbReference type="Pfam" id="PF12697">
    <property type="entry name" value="Abhydrolase_6"/>
    <property type="match status" value="1"/>
</dbReference>
<protein>
    <submittedName>
        <fullName evidence="2">Pimeloyl-ACP methyl ester carboxylesterase</fullName>
    </submittedName>
</protein>
<sequence length="238" mass="26236">MKKPVDTPPRQVVLVPGFMLDETLWDEFGRHLPEDWEICHASLTGGQTIRDISRHIANHLPQRFVLIGFSLGGYIARQLAADYPEKVDALVIIASSLREDTEQQAKHKLQAIKALSPATFKGLSRGTVARSLHADRSQDAELISRIKRMGVRLGYDALVTQSGLRRSGVPTTAIRCPTLIVASAGDALRSLEEANELFEAIPNASLQVLDGSGHMIPLEQPEELAAAIIRWLNAQERH</sequence>
<comment type="caution">
    <text evidence="2">The sequence shown here is derived from an EMBL/GenBank/DDBJ whole genome shotgun (WGS) entry which is preliminary data.</text>
</comment>
<accession>A0A4R3VBB8</accession>
<dbReference type="Proteomes" id="UP000294692">
    <property type="component" value="Unassembled WGS sequence"/>
</dbReference>
<proteinExistence type="predicted"/>
<dbReference type="InterPro" id="IPR050266">
    <property type="entry name" value="AB_hydrolase_sf"/>
</dbReference>
<dbReference type="InterPro" id="IPR000073">
    <property type="entry name" value="AB_hydrolase_1"/>
</dbReference>
<dbReference type="PANTHER" id="PTHR43798">
    <property type="entry name" value="MONOACYLGLYCEROL LIPASE"/>
    <property type="match status" value="1"/>
</dbReference>
<dbReference type="RefSeq" id="WP_207901691.1">
    <property type="nucleotide sequence ID" value="NZ_JBHRVM010000001.1"/>
</dbReference>
<organism evidence="2 3">
    <name type="scientific">Paracandidimonas soli</name>
    <dbReference type="NCBI Taxonomy" id="1917182"/>
    <lineage>
        <taxon>Bacteria</taxon>
        <taxon>Pseudomonadati</taxon>
        <taxon>Pseudomonadota</taxon>
        <taxon>Betaproteobacteria</taxon>
        <taxon>Burkholderiales</taxon>
        <taxon>Alcaligenaceae</taxon>
        <taxon>Paracandidimonas</taxon>
    </lineage>
</organism>
<feature type="domain" description="AB hydrolase-1" evidence="1">
    <location>
        <begin position="12"/>
        <end position="227"/>
    </location>
</feature>
<evidence type="ECO:0000313" key="2">
    <source>
        <dbReference type="EMBL" id="TCV01351.1"/>
    </source>
</evidence>
<dbReference type="AlphaFoldDB" id="A0A4R3VBB8"/>
<dbReference type="PRINTS" id="PR00111">
    <property type="entry name" value="ABHYDROLASE"/>
</dbReference>
<gene>
    <name evidence="2" type="ORF">EV686_10260</name>
</gene>
<name>A0A4R3VBB8_9BURK</name>